<evidence type="ECO:0000256" key="1">
    <source>
        <dbReference type="SAM" id="MobiDB-lite"/>
    </source>
</evidence>
<feature type="region of interest" description="Disordered" evidence="1">
    <location>
        <begin position="911"/>
        <end position="937"/>
    </location>
</feature>
<feature type="compositionally biased region" description="Basic and acidic residues" evidence="1">
    <location>
        <begin position="779"/>
        <end position="788"/>
    </location>
</feature>
<feature type="compositionally biased region" description="Pro residues" evidence="1">
    <location>
        <begin position="480"/>
        <end position="489"/>
    </location>
</feature>
<dbReference type="Proteomes" id="UP001175271">
    <property type="component" value="Unassembled WGS sequence"/>
</dbReference>
<feature type="compositionally biased region" description="Polar residues" evidence="1">
    <location>
        <begin position="448"/>
        <end position="470"/>
    </location>
</feature>
<gene>
    <name evidence="2" type="ORF">QR680_009031</name>
</gene>
<feature type="region of interest" description="Disordered" evidence="1">
    <location>
        <begin position="759"/>
        <end position="893"/>
    </location>
</feature>
<name>A0AA39M847_9BILA</name>
<evidence type="ECO:0000313" key="2">
    <source>
        <dbReference type="EMBL" id="KAK0425101.1"/>
    </source>
</evidence>
<accession>A0AA39M847</accession>
<comment type="caution">
    <text evidence="2">The sequence shown here is derived from an EMBL/GenBank/DDBJ whole genome shotgun (WGS) entry which is preliminary data.</text>
</comment>
<sequence>MCFPLQRAHSDLQLQRTQLEDERRIESSEDDRIAERSRRSIERDRFRSQRSRRTPHKRLKARANRIENRSEAKAMPSPNGKCATPAEGAKKRRKPDRAEDDQSPSAKTPKRDPQPSNPRKQGTPRSAQKSRKSKYAADGDVFDTIFTLMDTSRSDKKNKGAAPKSPPRDRQKPTTSGEPSQPKFISLQTRDDLMRHESDNRICYEFLKKEGLMERLLGHKMLKGRIEPYSYLGFVRKEPLHKPLPPEVFTSEFTKSCFPQKGPPGPRTPPGPGPQTPSGSPGHNSSGRSSPVHIANGYDRNAVLSPQKCMTPPPPPPILLEGGEESEKDELLKQVSQMTETPVDKLEEYFGKDLQNAMGKLDKKTLLSKLKGALKEMTDADVGRGLDTSREDIVAMDIASDASDNSATIDDDEQQRYALSPLLLPPPPAPATPPPGPSTPPPPPPHFLQQQYQMPSTPVYQHYQPSTSMYSAPPQALAPQMPPEFVPQQPPLNVYQPPMEANYAQIPPSSVLHQAAPPQMNNFGAPLPLPPQAMPTQHLLPPPPPAPAPYSVRPVMIDTSIPPPNVCQQTQPPVQHPAYPPPPMHLNCPPPAMPTSMDISVPPPQFAMNQPPPPLHQPQVARHPPTMSTPVRFMEPPSHMTPTYLRKPPPPMPCTPSNVTPHPSNGLEFSIPRSNVPSSIRIKQRGNGRNGGGQRFRRPGNEAGVKPAKQFGSEQKTNVDRSVPELNKAAASDQVASLATNPTEGNVMKTLWNALALPKKEENGETDAKNNVEGIASKIEPKMEREGASEGLNNTQRRINDKTHEVSDAEEEQERSDSPLGFFDEEPCSSSVEPEPQEDERPPTPTMPRPRPLCSLPRQRAAFPDVPSFFGNRGTPPPMRNRAPLNALRPPMPPFQRPGVPFYGCPPMRGMPRGPFRPGPPPPPWRGPPPNHQGRFF</sequence>
<evidence type="ECO:0000313" key="3">
    <source>
        <dbReference type="Proteomes" id="UP001175271"/>
    </source>
</evidence>
<feature type="compositionally biased region" description="Pro residues" evidence="1">
    <location>
        <begin position="915"/>
        <end position="931"/>
    </location>
</feature>
<feature type="compositionally biased region" description="Basic and acidic residues" evidence="1">
    <location>
        <begin position="798"/>
        <end position="807"/>
    </location>
</feature>
<feature type="region of interest" description="Disordered" evidence="1">
    <location>
        <begin position="398"/>
        <end position="489"/>
    </location>
</feature>
<feature type="region of interest" description="Disordered" evidence="1">
    <location>
        <begin position="658"/>
        <end position="743"/>
    </location>
</feature>
<keyword evidence="3" id="KW-1185">Reference proteome</keyword>
<feature type="compositionally biased region" description="Basic and acidic residues" evidence="1">
    <location>
        <begin position="759"/>
        <end position="770"/>
    </location>
</feature>
<protein>
    <submittedName>
        <fullName evidence="2">Uncharacterized protein</fullName>
    </submittedName>
</protein>
<feature type="region of interest" description="Disordered" evidence="1">
    <location>
        <begin position="1"/>
        <end position="138"/>
    </location>
</feature>
<feature type="compositionally biased region" description="Pro residues" evidence="1">
    <location>
        <begin position="261"/>
        <end position="275"/>
    </location>
</feature>
<feature type="region of interest" description="Disordered" evidence="1">
    <location>
        <begin position="254"/>
        <end position="339"/>
    </location>
</feature>
<feature type="compositionally biased region" description="Polar residues" evidence="1">
    <location>
        <begin position="117"/>
        <end position="127"/>
    </location>
</feature>
<proteinExistence type="predicted"/>
<feature type="compositionally biased region" description="Basic and acidic residues" evidence="1">
    <location>
        <begin position="18"/>
        <end position="47"/>
    </location>
</feature>
<feature type="compositionally biased region" description="Polar residues" evidence="1">
    <location>
        <begin position="734"/>
        <end position="743"/>
    </location>
</feature>
<feature type="region of interest" description="Disordered" evidence="1">
    <location>
        <begin position="152"/>
        <end position="192"/>
    </location>
</feature>
<dbReference type="AlphaFoldDB" id="A0AA39M847"/>
<feature type="compositionally biased region" description="Pro residues" evidence="1">
    <location>
        <begin position="423"/>
        <end position="446"/>
    </location>
</feature>
<reference evidence="2" key="1">
    <citation type="submission" date="2023-06" db="EMBL/GenBank/DDBJ databases">
        <title>Genomic analysis of the entomopathogenic nematode Steinernema hermaphroditum.</title>
        <authorList>
            <person name="Schwarz E.M."/>
            <person name="Heppert J.K."/>
            <person name="Baniya A."/>
            <person name="Schwartz H.T."/>
            <person name="Tan C.-H."/>
            <person name="Antoshechkin I."/>
            <person name="Sternberg P.W."/>
            <person name="Goodrich-Blair H."/>
            <person name="Dillman A.R."/>
        </authorList>
    </citation>
    <scope>NUCLEOTIDE SEQUENCE</scope>
    <source>
        <strain evidence="2">PS9179</strain>
        <tissue evidence="2">Whole animal</tissue>
    </source>
</reference>
<feature type="compositionally biased region" description="Basic residues" evidence="1">
    <location>
        <begin position="48"/>
        <end position="63"/>
    </location>
</feature>
<dbReference type="EMBL" id="JAUCMV010000001">
    <property type="protein sequence ID" value="KAK0425101.1"/>
    <property type="molecule type" value="Genomic_DNA"/>
</dbReference>
<organism evidence="2 3">
    <name type="scientific">Steinernema hermaphroditum</name>
    <dbReference type="NCBI Taxonomy" id="289476"/>
    <lineage>
        <taxon>Eukaryota</taxon>
        <taxon>Metazoa</taxon>
        <taxon>Ecdysozoa</taxon>
        <taxon>Nematoda</taxon>
        <taxon>Chromadorea</taxon>
        <taxon>Rhabditida</taxon>
        <taxon>Tylenchina</taxon>
        <taxon>Panagrolaimomorpha</taxon>
        <taxon>Strongyloidoidea</taxon>
        <taxon>Steinernematidae</taxon>
        <taxon>Steinernema</taxon>
    </lineage>
</organism>